<dbReference type="InterPro" id="IPR013320">
    <property type="entry name" value="ConA-like_dom_sf"/>
</dbReference>
<organism evidence="2 3">
    <name type="scientific">Kryptolebias marmoratus</name>
    <name type="common">Mangrove killifish</name>
    <name type="synonym">Rivulus marmoratus</name>
    <dbReference type="NCBI Taxonomy" id="37003"/>
    <lineage>
        <taxon>Eukaryota</taxon>
        <taxon>Metazoa</taxon>
        <taxon>Chordata</taxon>
        <taxon>Craniata</taxon>
        <taxon>Vertebrata</taxon>
        <taxon>Euteleostomi</taxon>
        <taxon>Actinopterygii</taxon>
        <taxon>Neopterygii</taxon>
        <taxon>Teleostei</taxon>
        <taxon>Neoteleostei</taxon>
        <taxon>Acanthomorphata</taxon>
        <taxon>Ovalentaria</taxon>
        <taxon>Atherinomorphae</taxon>
        <taxon>Cyprinodontiformes</taxon>
        <taxon>Rivulidae</taxon>
        <taxon>Kryptolebias</taxon>
    </lineage>
</organism>
<protein>
    <recommendedName>
        <fullName evidence="1">B30.2/SPRY domain-containing protein</fullName>
    </recommendedName>
</protein>
<reference evidence="2" key="1">
    <citation type="submission" date="2025-08" db="UniProtKB">
        <authorList>
            <consortium name="Ensembl"/>
        </authorList>
    </citation>
    <scope>IDENTIFICATION</scope>
</reference>
<keyword evidence="3" id="KW-1185">Reference proteome</keyword>
<dbReference type="CDD" id="cd13733">
    <property type="entry name" value="SPRY_PRY_C-I_1"/>
    <property type="match status" value="1"/>
</dbReference>
<dbReference type="Gene3D" id="2.60.120.920">
    <property type="match status" value="1"/>
</dbReference>
<dbReference type="InterPro" id="IPR006574">
    <property type="entry name" value="PRY"/>
</dbReference>
<dbReference type="Proteomes" id="UP000264800">
    <property type="component" value="Unplaced"/>
</dbReference>
<evidence type="ECO:0000313" key="2">
    <source>
        <dbReference type="Ensembl" id="ENSKMAP00000001783.1"/>
    </source>
</evidence>
<dbReference type="InterPro" id="IPR001870">
    <property type="entry name" value="B30.2/SPRY"/>
</dbReference>
<accession>A0A3Q2ZE10</accession>
<dbReference type="SUPFAM" id="SSF49899">
    <property type="entry name" value="Concanavalin A-like lectins/glucanases"/>
    <property type="match status" value="1"/>
</dbReference>
<dbReference type="PROSITE" id="PS50188">
    <property type="entry name" value="B302_SPRY"/>
    <property type="match status" value="1"/>
</dbReference>
<dbReference type="InterPro" id="IPR003877">
    <property type="entry name" value="SPRY_dom"/>
</dbReference>
<proteinExistence type="predicted"/>
<evidence type="ECO:0000259" key="1">
    <source>
        <dbReference type="PROSITE" id="PS50188"/>
    </source>
</evidence>
<dbReference type="OMA" id="HERGGNS"/>
<dbReference type="SMART" id="SM00449">
    <property type="entry name" value="SPRY"/>
    <property type="match status" value="1"/>
</dbReference>
<dbReference type="FunFam" id="2.60.120.920:FF:000004">
    <property type="entry name" value="Butyrophilin subfamily 1 member A1"/>
    <property type="match status" value="1"/>
</dbReference>
<reference evidence="2" key="2">
    <citation type="submission" date="2025-09" db="UniProtKB">
        <authorList>
            <consortium name="Ensembl"/>
        </authorList>
    </citation>
    <scope>IDENTIFICATION</scope>
</reference>
<dbReference type="Ensembl" id="ENSKMAT00000001830.1">
    <property type="protein sequence ID" value="ENSKMAP00000001783.1"/>
    <property type="gene ID" value="ENSKMAG00000001410.1"/>
</dbReference>
<dbReference type="PRINTS" id="PR01407">
    <property type="entry name" value="BUTYPHLNCDUF"/>
</dbReference>
<dbReference type="InterPro" id="IPR050143">
    <property type="entry name" value="TRIM/RBCC"/>
</dbReference>
<evidence type="ECO:0000313" key="3">
    <source>
        <dbReference type="Proteomes" id="UP000264800"/>
    </source>
</evidence>
<sequence length="305" mass="34450">MLLSLIFHKFRAAFPLCLPQIGFKQKQDKCRVFMLRGWRGDSNIPLCEDWISDCSRLPGEGRKLLHVWFKPTSACRSTPSMLAVEQHLKRSFPPWAMEVLLGKADLNRIKQFEADVTLDPNTAHPYLVLSEDRKRVHCGTKTQNLPDNPERFSDCVNVLGKQGFSSGRFYFEVQVKGKTDWTLGVSTESIERKGEIRLEPEGGFWTIYLRNGDEYEAFDKPIVSLPLRSHPQKVGVFVDYEEGLVSFYDAETADLLYSFTGCCFAEKLLPFFSPCSNVGGMNSAPLIISPVKLDVSTGTRDAPLP</sequence>
<dbReference type="AlphaFoldDB" id="A0A3Q2ZE10"/>
<dbReference type="Pfam" id="PF00622">
    <property type="entry name" value="SPRY"/>
    <property type="match status" value="1"/>
</dbReference>
<dbReference type="Pfam" id="PF13765">
    <property type="entry name" value="PRY"/>
    <property type="match status" value="1"/>
</dbReference>
<name>A0A3Q2ZE10_KRYMA</name>
<dbReference type="SMART" id="SM00589">
    <property type="entry name" value="PRY"/>
    <property type="match status" value="1"/>
</dbReference>
<dbReference type="InterPro" id="IPR003879">
    <property type="entry name" value="Butyrophylin_SPRY"/>
</dbReference>
<dbReference type="InterPro" id="IPR043136">
    <property type="entry name" value="B30.2/SPRY_sf"/>
</dbReference>
<dbReference type="GeneTree" id="ENSGT01040000240400"/>
<feature type="domain" description="B30.2/SPRY" evidence="1">
    <location>
        <begin position="96"/>
        <end position="293"/>
    </location>
</feature>
<dbReference type="PANTHER" id="PTHR24103">
    <property type="entry name" value="E3 UBIQUITIN-PROTEIN LIGASE TRIM"/>
    <property type="match status" value="1"/>
</dbReference>